<proteinExistence type="predicted"/>
<dbReference type="EMBL" id="QGGR01000006">
    <property type="protein sequence ID" value="PWK48256.1"/>
    <property type="molecule type" value="Genomic_DNA"/>
</dbReference>
<accession>A0A316FKL5</accession>
<dbReference type="InterPro" id="IPR045428">
    <property type="entry name" value="EACC1"/>
</dbReference>
<protein>
    <submittedName>
        <fullName evidence="2">Uncharacterized protein</fullName>
    </submittedName>
</protein>
<name>A0A316FKL5_9ACTN</name>
<gene>
    <name evidence="2" type="ORF">BC793_106286</name>
</gene>
<dbReference type="AlphaFoldDB" id="A0A316FKL5"/>
<dbReference type="Proteomes" id="UP000245697">
    <property type="component" value="Unassembled WGS sequence"/>
</dbReference>
<evidence type="ECO:0000313" key="3">
    <source>
        <dbReference type="Proteomes" id="UP000245697"/>
    </source>
</evidence>
<organism evidence="2 3">
    <name type="scientific">Actinoplanes xinjiangensis</name>
    <dbReference type="NCBI Taxonomy" id="512350"/>
    <lineage>
        <taxon>Bacteria</taxon>
        <taxon>Bacillati</taxon>
        <taxon>Actinomycetota</taxon>
        <taxon>Actinomycetes</taxon>
        <taxon>Micromonosporales</taxon>
        <taxon>Micromonosporaceae</taxon>
        <taxon>Actinoplanes</taxon>
    </lineage>
</organism>
<evidence type="ECO:0000256" key="1">
    <source>
        <dbReference type="SAM" id="Phobius"/>
    </source>
</evidence>
<feature type="transmembrane region" description="Helical" evidence="1">
    <location>
        <begin position="73"/>
        <end position="97"/>
    </location>
</feature>
<keyword evidence="3" id="KW-1185">Reference proteome</keyword>
<dbReference type="Pfam" id="PF19953">
    <property type="entry name" value="EACC1"/>
    <property type="match status" value="1"/>
</dbReference>
<keyword evidence="1" id="KW-0472">Membrane</keyword>
<keyword evidence="1" id="KW-0812">Transmembrane</keyword>
<keyword evidence="1" id="KW-1133">Transmembrane helix</keyword>
<comment type="caution">
    <text evidence="2">The sequence shown here is derived from an EMBL/GenBank/DDBJ whole genome shotgun (WGS) entry which is preliminary data.</text>
</comment>
<reference evidence="2 3" key="1">
    <citation type="submission" date="2018-05" db="EMBL/GenBank/DDBJ databases">
        <title>Genomic Encyclopedia of Archaeal and Bacterial Type Strains, Phase II (KMG-II): from individual species to whole genera.</title>
        <authorList>
            <person name="Goeker M."/>
        </authorList>
    </citation>
    <scope>NUCLEOTIDE SEQUENCE [LARGE SCALE GENOMIC DNA]</scope>
    <source>
        <strain evidence="2 3">DSM 45184</strain>
    </source>
</reference>
<sequence length="140" mass="14938">MIVLVGYRVGMPISRDSGDPIHVEIILEGDDSDGALTELRKWLRSDEDLIGVRVDPVGAAARPDQMSGGLVEALVATVTDPGLLAALFAGVGGWAAARASTRRTRIRVKIGDREVEMEGPALRDPEGVARRLRTELGEAP</sequence>
<evidence type="ECO:0000313" key="2">
    <source>
        <dbReference type="EMBL" id="PWK48256.1"/>
    </source>
</evidence>